<dbReference type="STRING" id="1469144.LI90_3678"/>
<evidence type="ECO:0000313" key="4">
    <source>
        <dbReference type="EMBL" id="KWX06406.1"/>
    </source>
</evidence>
<dbReference type="InterPro" id="IPR014729">
    <property type="entry name" value="Rossmann-like_a/b/a_fold"/>
</dbReference>
<dbReference type="Proteomes" id="UP000070598">
    <property type="component" value="Unassembled WGS sequence"/>
</dbReference>
<evidence type="ECO:0000259" key="1">
    <source>
        <dbReference type="Pfam" id="PF00733"/>
    </source>
</evidence>
<protein>
    <submittedName>
        <fullName evidence="4">Asparagine synthase</fullName>
    </submittedName>
</protein>
<dbReference type="EMBL" id="LAXD01000001">
    <property type="protein sequence ID" value="KWX02635.1"/>
    <property type="molecule type" value="Genomic_DNA"/>
</dbReference>
<proteinExistence type="predicted"/>
<evidence type="ECO:0000313" key="6">
    <source>
        <dbReference type="Proteomes" id="UP000070598"/>
    </source>
</evidence>
<feature type="domain" description="Asparagine synthetase" evidence="1">
    <location>
        <begin position="219"/>
        <end position="346"/>
    </location>
</feature>
<accession>A0A132N8R0</accession>
<sequence length="521" mass="57599">MIKLRLTPYADTTWSWDGTRYTTAGRSSEITPFQHPMLEHLAVTDGTRTLLVFRERVAGRPPCDPATRPLSAADYDRARALAAQWPVDYVLVETAPRMPVRVTAGACGIAPLYLAHDASSLYGSWDMADLRNHITGLCAREAARLLIYRPRYGSETLFRGVHRLTERATAFYGGHLHLHYPEPALHGTPRKLAPDADVLGAFVQAIDNALDLRPLDLASTVFHLTGGFDSGTVATRAAQRYPGQVHTAALLIGGPGRAQQIRRRKEMRTILPFGERDDLVDAMQDAPLHPDCARVRGELISPYEEPLHWPFTRLAGILAGHGVRAVVTGLGGDEMVALSQEEYPHRSMGEITDALPWIGERARQALEYADDAIAPPAVVNSMTLLALETAAPVLLRAGIWPVHPFTDPGMVQLGEWLPMHWRELKQLQRRQLASLGLSTDVTQPVERESFAEVVQHTLTTHAQPLFARMLREGSALFDAGLVDPDGLRQAVTRVRDGRYSEDDDAKLLEVIHLHLATQAFL</sequence>
<dbReference type="PATRIC" id="fig|1469144.10.peg.3948"/>
<reference evidence="2" key="4">
    <citation type="submission" date="2015-04" db="EMBL/GenBank/DDBJ databases">
        <title>Physiological reanalysis, assessment of diazotrophy, and genome sequences of multiple isolates of Streptomyces thermoautotrophicus.</title>
        <authorList>
            <person name="MacKellar D.C."/>
            <person name="Lieber L."/>
            <person name="Norman J."/>
            <person name="Bolger A."/>
            <person name="Tobin C."/>
            <person name="Murray J.W."/>
            <person name="Woodward J."/>
            <person name="Friesen M."/>
            <person name="Prell J."/>
        </authorList>
    </citation>
    <scope>NUCLEOTIDE SEQUENCE [LARGE SCALE GENOMIC DNA]</scope>
    <source>
        <strain evidence="2">H1</strain>
    </source>
</reference>
<dbReference type="InterPro" id="IPR001962">
    <property type="entry name" value="Asn_synthase"/>
</dbReference>
<dbReference type="EMBL" id="JYIK01001104">
    <property type="protein sequence ID" value="KWX06406.1"/>
    <property type="molecule type" value="Genomic_DNA"/>
</dbReference>
<evidence type="ECO:0000313" key="2">
    <source>
        <dbReference type="EMBL" id="KWX02635.1"/>
    </source>
</evidence>
<dbReference type="Gene3D" id="3.40.50.620">
    <property type="entry name" value="HUPs"/>
    <property type="match status" value="1"/>
</dbReference>
<reference evidence="4 7" key="2">
    <citation type="submission" date="2015-02" db="EMBL/GenBank/DDBJ databases">
        <title>Physiological reanalysis, assessment of diazotrophy, and genome sequences of multiple isolates of Streptomyces thermoautotrophicus.</title>
        <authorList>
            <person name="MacKellar D.C."/>
            <person name="Lieber L."/>
            <person name="Norman J."/>
            <person name="Bolger A."/>
            <person name="Tobin C."/>
            <person name="Murray J.W."/>
            <person name="Prell J."/>
        </authorList>
    </citation>
    <scope>NUCLEOTIDE SEQUENCE [LARGE SCALE GENOMIC DNA]</scope>
    <source>
        <strain evidence="4 7">UBT1</strain>
    </source>
</reference>
<dbReference type="AlphaFoldDB" id="A0A132N8R0"/>
<keyword evidence="5" id="KW-1185">Reference proteome</keyword>
<reference evidence="6" key="1">
    <citation type="submission" date="2015-02" db="EMBL/GenBank/DDBJ databases">
        <title>Physiological reanalysis, assessment of diazotrophy, and genome sequences of multiple isolates of Streptomyces thermoautotrophicus.</title>
        <authorList>
            <person name="MacKellar D.C."/>
            <person name="Lieber L."/>
            <person name="Norman J."/>
            <person name="Bolger A."/>
            <person name="Tobin C."/>
            <person name="Murray J.W."/>
            <person name="Friesen M."/>
            <person name="Prell J."/>
        </authorList>
    </citation>
    <scope>NUCLEOTIDE SEQUENCE [LARGE SCALE GENOMIC DNA]</scope>
    <source>
        <strain evidence="6">UBT1</strain>
    </source>
</reference>
<evidence type="ECO:0000313" key="7">
    <source>
        <dbReference type="Proteomes" id="UP000070659"/>
    </source>
</evidence>
<dbReference type="GO" id="GO:0006529">
    <property type="term" value="P:asparagine biosynthetic process"/>
    <property type="evidence" value="ECO:0007669"/>
    <property type="project" value="InterPro"/>
</dbReference>
<evidence type="ECO:0000313" key="5">
    <source>
        <dbReference type="Proteomes" id="UP000070188"/>
    </source>
</evidence>
<dbReference type="RefSeq" id="WP_066889767.1">
    <property type="nucleotide sequence ID" value="NZ_JYIJ01000017.1"/>
</dbReference>
<organism evidence="4 6">
    <name type="scientific">Carbonactinospora thermoautotrophica</name>
    <dbReference type="NCBI Taxonomy" id="1469144"/>
    <lineage>
        <taxon>Bacteria</taxon>
        <taxon>Bacillati</taxon>
        <taxon>Actinomycetota</taxon>
        <taxon>Actinomycetes</taxon>
        <taxon>Kitasatosporales</taxon>
        <taxon>Carbonactinosporaceae</taxon>
        <taxon>Carbonactinospora</taxon>
    </lineage>
</organism>
<dbReference type="EMBL" id="JYIJ01000017">
    <property type="protein sequence ID" value="KWX03691.1"/>
    <property type="molecule type" value="Genomic_DNA"/>
</dbReference>
<comment type="caution">
    <text evidence="4">The sequence shown here is derived from an EMBL/GenBank/DDBJ whole genome shotgun (WGS) entry which is preliminary data.</text>
</comment>
<evidence type="ECO:0000313" key="3">
    <source>
        <dbReference type="EMBL" id="KWX03691.1"/>
    </source>
</evidence>
<dbReference type="OrthoDB" id="5933081at2"/>
<dbReference type="SUPFAM" id="SSF52402">
    <property type="entry name" value="Adenine nucleotide alpha hydrolases-like"/>
    <property type="match status" value="1"/>
</dbReference>
<dbReference type="Proteomes" id="UP000070188">
    <property type="component" value="Unassembled WGS sequence"/>
</dbReference>
<name>A0A132N8R0_9ACTN</name>
<reference evidence="5" key="3">
    <citation type="submission" date="2015-04" db="EMBL/GenBank/DDBJ databases">
        <title>Physiological reanalysis, assessment of diazotrophy, and genome sequences of multiple isolates of Streptomyces thermoautotrophicus.</title>
        <authorList>
            <person name="MacKellar D.C."/>
            <person name="Lieber L."/>
            <person name="Norman J."/>
            <person name="Bolger A."/>
            <person name="Tobin C."/>
            <person name="Murray J.W."/>
            <person name="Chang R."/>
            <person name="Ford T."/>
            <person name="Nguyen P.Q."/>
            <person name="Woodward J."/>
            <person name="Permingeat H."/>
            <person name="Joshi N.S."/>
            <person name="Silver P.A."/>
            <person name="Usadel B."/>
            <person name="Rutherford A.W."/>
            <person name="Friesen M."/>
            <person name="Prell J."/>
        </authorList>
    </citation>
    <scope>NUCLEOTIDE SEQUENCE [LARGE SCALE GENOMIC DNA]</scope>
    <source>
        <strain evidence="5">H1</strain>
    </source>
</reference>
<dbReference type="GO" id="GO:0004066">
    <property type="term" value="F:asparagine synthase (glutamine-hydrolyzing) activity"/>
    <property type="evidence" value="ECO:0007669"/>
    <property type="project" value="InterPro"/>
</dbReference>
<dbReference type="Proteomes" id="UP000070659">
    <property type="component" value="Unassembled WGS sequence"/>
</dbReference>
<dbReference type="Pfam" id="PF00733">
    <property type="entry name" value="Asn_synthase"/>
    <property type="match status" value="1"/>
</dbReference>
<gene>
    <name evidence="2" type="ORF">LI90_3678</name>
    <name evidence="3" type="ORF">TH66_12865</name>
    <name evidence="4" type="ORF">TR74_22165</name>
</gene>